<dbReference type="KEGG" id="rlc:K227x_17040"/>
<evidence type="ECO:0000313" key="3">
    <source>
        <dbReference type="Proteomes" id="UP000318538"/>
    </source>
</evidence>
<dbReference type="AlphaFoldDB" id="A0A517N871"/>
<dbReference type="Proteomes" id="UP000318538">
    <property type="component" value="Chromosome"/>
</dbReference>
<organism evidence="2 3">
    <name type="scientific">Rubripirellula lacrimiformis</name>
    <dbReference type="NCBI Taxonomy" id="1930273"/>
    <lineage>
        <taxon>Bacteria</taxon>
        <taxon>Pseudomonadati</taxon>
        <taxon>Planctomycetota</taxon>
        <taxon>Planctomycetia</taxon>
        <taxon>Pirellulales</taxon>
        <taxon>Pirellulaceae</taxon>
        <taxon>Rubripirellula</taxon>
    </lineage>
</organism>
<name>A0A517N871_9BACT</name>
<protein>
    <submittedName>
        <fullName evidence="2">Uncharacterized protein</fullName>
    </submittedName>
</protein>
<accession>A0A517N871</accession>
<proteinExistence type="predicted"/>
<sequence length="223" mass="24826">METSLPVVGDRSRSRALAVRIYVLQYRRLVMRTVAPCMLLFLTAIVLAGDTSHFYPNGTDLRLTVDSTTLRKCPKWRPGEGALALSAESAIEVATRFHHSLSFSSVTRFYHWRFAKSTLVSCSGDRWFWVVTYEGSFDETLLGPGSGGHSLECPGTIYNHYPVLWDGSLPKPSRRSPDDPDRPAETVADMVEMLESDGKKFTPMLNTNRWPAINHGSARTSGG</sequence>
<evidence type="ECO:0000256" key="1">
    <source>
        <dbReference type="SAM" id="MobiDB-lite"/>
    </source>
</evidence>
<evidence type="ECO:0000313" key="2">
    <source>
        <dbReference type="EMBL" id="QDT03322.1"/>
    </source>
</evidence>
<gene>
    <name evidence="2" type="ORF">K227x_17040</name>
</gene>
<keyword evidence="3" id="KW-1185">Reference proteome</keyword>
<feature type="region of interest" description="Disordered" evidence="1">
    <location>
        <begin position="202"/>
        <end position="223"/>
    </location>
</feature>
<reference evidence="2 3" key="1">
    <citation type="submission" date="2019-02" db="EMBL/GenBank/DDBJ databases">
        <title>Deep-cultivation of Planctomycetes and their phenomic and genomic characterization uncovers novel biology.</title>
        <authorList>
            <person name="Wiegand S."/>
            <person name="Jogler M."/>
            <person name="Boedeker C."/>
            <person name="Pinto D."/>
            <person name="Vollmers J."/>
            <person name="Rivas-Marin E."/>
            <person name="Kohn T."/>
            <person name="Peeters S.H."/>
            <person name="Heuer A."/>
            <person name="Rast P."/>
            <person name="Oberbeckmann S."/>
            <person name="Bunk B."/>
            <person name="Jeske O."/>
            <person name="Meyerdierks A."/>
            <person name="Storesund J.E."/>
            <person name="Kallscheuer N."/>
            <person name="Luecker S."/>
            <person name="Lage O.M."/>
            <person name="Pohl T."/>
            <person name="Merkel B.J."/>
            <person name="Hornburger P."/>
            <person name="Mueller R.-W."/>
            <person name="Bruemmer F."/>
            <person name="Labrenz M."/>
            <person name="Spormann A.M."/>
            <person name="Op den Camp H."/>
            <person name="Overmann J."/>
            <person name="Amann R."/>
            <person name="Jetten M.S.M."/>
            <person name="Mascher T."/>
            <person name="Medema M.H."/>
            <person name="Devos D.P."/>
            <person name="Kaster A.-K."/>
            <person name="Ovreas L."/>
            <person name="Rohde M."/>
            <person name="Galperin M.Y."/>
            <person name="Jogler C."/>
        </authorList>
    </citation>
    <scope>NUCLEOTIDE SEQUENCE [LARGE SCALE GENOMIC DNA]</scope>
    <source>
        <strain evidence="2 3">K22_7</strain>
    </source>
</reference>
<dbReference type="EMBL" id="CP036525">
    <property type="protein sequence ID" value="QDT03322.1"/>
    <property type="molecule type" value="Genomic_DNA"/>
</dbReference>